<sequence length="135" mass="13907">MSATNAAAKTAAKAPAKPTAAPGASSAQPSAAGSVAGDNKAIEKLETTTKAVNANNIARVANSQLTANGEALHPLVSLKTGKPIEKFPKTSKDIDKVTLTMIDGMLNELQADRSGSEAIKRERFRVQIGLKANPA</sequence>
<reference evidence="1" key="1">
    <citation type="submission" date="2023-07" db="EMBL/GenBank/DDBJ databases">
        <title>Black Yeasts Isolated from many extreme environments.</title>
        <authorList>
            <person name="Coleine C."/>
            <person name="Stajich J.E."/>
            <person name="Selbmann L."/>
        </authorList>
    </citation>
    <scope>NUCLEOTIDE SEQUENCE</scope>
    <source>
        <strain evidence="1">CCFEE 5714</strain>
    </source>
</reference>
<dbReference type="Proteomes" id="UP001281147">
    <property type="component" value="Unassembled WGS sequence"/>
</dbReference>
<proteinExistence type="predicted"/>
<accession>A0ACC3N8I3</accession>
<comment type="caution">
    <text evidence="1">The sequence shown here is derived from an EMBL/GenBank/DDBJ whole genome shotgun (WGS) entry which is preliminary data.</text>
</comment>
<dbReference type="EMBL" id="JAUTXU010000071">
    <property type="protein sequence ID" value="KAK3712149.1"/>
    <property type="molecule type" value="Genomic_DNA"/>
</dbReference>
<evidence type="ECO:0000313" key="1">
    <source>
        <dbReference type="EMBL" id="KAK3712149.1"/>
    </source>
</evidence>
<keyword evidence="2" id="KW-1185">Reference proteome</keyword>
<gene>
    <name evidence="1" type="ORF">LTR37_009240</name>
</gene>
<name>A0ACC3N8I3_9PEZI</name>
<protein>
    <submittedName>
        <fullName evidence="1">Uncharacterized protein</fullName>
    </submittedName>
</protein>
<evidence type="ECO:0000313" key="2">
    <source>
        <dbReference type="Proteomes" id="UP001281147"/>
    </source>
</evidence>
<organism evidence="1 2">
    <name type="scientific">Vermiconidia calcicola</name>
    <dbReference type="NCBI Taxonomy" id="1690605"/>
    <lineage>
        <taxon>Eukaryota</taxon>
        <taxon>Fungi</taxon>
        <taxon>Dikarya</taxon>
        <taxon>Ascomycota</taxon>
        <taxon>Pezizomycotina</taxon>
        <taxon>Dothideomycetes</taxon>
        <taxon>Dothideomycetidae</taxon>
        <taxon>Mycosphaerellales</taxon>
        <taxon>Extremaceae</taxon>
        <taxon>Vermiconidia</taxon>
    </lineage>
</organism>